<evidence type="ECO:0000256" key="4">
    <source>
        <dbReference type="ARBA" id="ARBA00022692"/>
    </source>
</evidence>
<dbReference type="AlphaFoldDB" id="A0AAW8QXV4"/>
<sequence>MFLALTIANRFRQSKQQSGFISFVSASSTIGIGLGCFVLILLLSVMNGFEKELRNTLLSYIPHAEFIAASEQGVYLDQETINKAQNDPRVRAVFSYTKASGLLQKGAKMKSVEIQGVDADYIKNKPAFALAPEVFATQSTGIYLGSGIVETLSIVPGDKVQLLLPSASADLSFQAPKAIWLEFLGEISLGGEVDDFVGIMDKQTLSSALKIESGASHIEFQLSDPFLGRQLIREYGYDFKQVVYMSDWTLTNGHLYQDIQLVRTVVYITLILVICVACFNIVSSLVMSVKEKTKEIAILKSMGAENKLLRQVFVIKGLINGLYGATVGTILGVLSAIYLVEISGFIETLFNFSLLGDGVYFINFIPSDLQLVDVIATYFLAIVLCVLATLYPAHKAANVDPATSLA</sequence>
<evidence type="ECO:0000259" key="8">
    <source>
        <dbReference type="Pfam" id="PF02687"/>
    </source>
</evidence>
<dbReference type="GO" id="GO:0098797">
    <property type="term" value="C:plasma membrane protein complex"/>
    <property type="evidence" value="ECO:0007669"/>
    <property type="project" value="TreeGrafter"/>
</dbReference>
<name>A0AAW8QXV4_9ALTE</name>
<dbReference type="Proteomes" id="UP001249020">
    <property type="component" value="Unassembled WGS sequence"/>
</dbReference>
<dbReference type="PANTHER" id="PTHR30489">
    <property type="entry name" value="LIPOPROTEIN-RELEASING SYSTEM TRANSMEMBRANE PROTEIN LOLE"/>
    <property type="match status" value="1"/>
</dbReference>
<feature type="domain" description="ABC3 transporter permease C-terminal" evidence="8">
    <location>
        <begin position="268"/>
        <end position="401"/>
    </location>
</feature>
<keyword evidence="5 7" id="KW-1133">Transmembrane helix</keyword>
<evidence type="ECO:0000256" key="3">
    <source>
        <dbReference type="ARBA" id="ARBA00022475"/>
    </source>
</evidence>
<comment type="subcellular location">
    <subcellularLocation>
        <location evidence="1">Cell membrane</location>
        <topology evidence="1">Multi-pass membrane protein</topology>
    </subcellularLocation>
</comment>
<feature type="transmembrane region" description="Helical" evidence="7">
    <location>
        <begin position="20"/>
        <end position="46"/>
    </location>
</feature>
<comment type="similarity">
    <text evidence="2">Belongs to the ABC-4 integral membrane protein family. LolC/E subfamily.</text>
</comment>
<dbReference type="InterPro" id="IPR051447">
    <property type="entry name" value="Lipoprotein-release_system"/>
</dbReference>
<keyword evidence="6 7" id="KW-0472">Membrane</keyword>
<evidence type="ECO:0000256" key="2">
    <source>
        <dbReference type="ARBA" id="ARBA00005236"/>
    </source>
</evidence>
<comment type="caution">
    <text evidence="9">The sequence shown here is derived from an EMBL/GenBank/DDBJ whole genome shotgun (WGS) entry which is preliminary data.</text>
</comment>
<keyword evidence="3" id="KW-1003">Cell membrane</keyword>
<accession>A0AAW8QXV4</accession>
<evidence type="ECO:0000256" key="6">
    <source>
        <dbReference type="ARBA" id="ARBA00023136"/>
    </source>
</evidence>
<gene>
    <name evidence="9" type="ORF">RM544_02245</name>
</gene>
<reference evidence="9 10" key="1">
    <citation type="submission" date="2023-09" db="EMBL/GenBank/DDBJ databases">
        <authorList>
            <person name="Rey-Velasco X."/>
        </authorList>
    </citation>
    <scope>NUCLEOTIDE SEQUENCE [LARGE SCALE GENOMIC DNA]</scope>
    <source>
        <strain evidence="9 10">W409</strain>
    </source>
</reference>
<dbReference type="Pfam" id="PF02687">
    <property type="entry name" value="FtsX"/>
    <property type="match status" value="1"/>
</dbReference>
<dbReference type="RefSeq" id="WP_311360151.1">
    <property type="nucleotide sequence ID" value="NZ_JAVRIE010000001.1"/>
</dbReference>
<evidence type="ECO:0000256" key="7">
    <source>
        <dbReference type="SAM" id="Phobius"/>
    </source>
</evidence>
<dbReference type="PANTHER" id="PTHR30489:SF0">
    <property type="entry name" value="LIPOPROTEIN-RELEASING SYSTEM TRANSMEMBRANE PROTEIN LOLE"/>
    <property type="match status" value="1"/>
</dbReference>
<dbReference type="GO" id="GO:0044874">
    <property type="term" value="P:lipoprotein localization to outer membrane"/>
    <property type="evidence" value="ECO:0007669"/>
    <property type="project" value="TreeGrafter"/>
</dbReference>
<evidence type="ECO:0000256" key="1">
    <source>
        <dbReference type="ARBA" id="ARBA00004651"/>
    </source>
</evidence>
<evidence type="ECO:0000313" key="9">
    <source>
        <dbReference type="EMBL" id="MDT0581344.1"/>
    </source>
</evidence>
<organism evidence="9 10">
    <name type="scientific">Brumicola blandensis</name>
    <dbReference type="NCBI Taxonomy" id="3075611"/>
    <lineage>
        <taxon>Bacteria</taxon>
        <taxon>Pseudomonadati</taxon>
        <taxon>Pseudomonadota</taxon>
        <taxon>Gammaproteobacteria</taxon>
        <taxon>Alteromonadales</taxon>
        <taxon>Alteromonadaceae</taxon>
        <taxon>Brumicola</taxon>
    </lineage>
</organism>
<dbReference type="EMBL" id="JAVRIE010000001">
    <property type="protein sequence ID" value="MDT0581344.1"/>
    <property type="molecule type" value="Genomic_DNA"/>
</dbReference>
<evidence type="ECO:0000256" key="5">
    <source>
        <dbReference type="ARBA" id="ARBA00022989"/>
    </source>
</evidence>
<evidence type="ECO:0000313" key="10">
    <source>
        <dbReference type="Proteomes" id="UP001249020"/>
    </source>
</evidence>
<keyword evidence="4 7" id="KW-0812">Transmembrane</keyword>
<feature type="transmembrane region" description="Helical" evidence="7">
    <location>
        <begin position="308"/>
        <end position="339"/>
    </location>
</feature>
<dbReference type="InterPro" id="IPR003838">
    <property type="entry name" value="ABC3_permease_C"/>
</dbReference>
<feature type="transmembrane region" description="Helical" evidence="7">
    <location>
        <begin position="265"/>
        <end position="287"/>
    </location>
</feature>
<protein>
    <submittedName>
        <fullName evidence="9">FtsX-like permease family protein</fullName>
    </submittedName>
</protein>
<feature type="transmembrane region" description="Helical" evidence="7">
    <location>
        <begin position="371"/>
        <end position="391"/>
    </location>
</feature>
<keyword evidence="10" id="KW-1185">Reference proteome</keyword>
<proteinExistence type="inferred from homology"/>